<evidence type="ECO:0000313" key="3">
    <source>
        <dbReference type="Proteomes" id="UP000594342"/>
    </source>
</evidence>
<feature type="region of interest" description="Disordered" evidence="1">
    <location>
        <begin position="54"/>
        <end position="85"/>
    </location>
</feature>
<evidence type="ECO:0000313" key="2">
    <source>
        <dbReference type="EMBL" id="VBB18758.1"/>
    </source>
</evidence>
<reference evidence="2 3" key="1">
    <citation type="submission" date="2018-10" db="EMBL/GenBank/DDBJ databases">
        <authorList>
            <consortium name="IHU Genomes"/>
        </authorList>
    </citation>
    <scope>NUCLEOTIDE SEQUENCE [LARGE SCALE GENOMIC DNA]</scope>
    <source>
        <strain evidence="2 3">A1</strain>
    </source>
</reference>
<dbReference type="EMBL" id="UPSH01000001">
    <property type="protein sequence ID" value="VBB18758.1"/>
    <property type="molecule type" value="Genomic_DNA"/>
</dbReference>
<feature type="compositionally biased region" description="Basic and acidic residues" evidence="1">
    <location>
        <begin position="54"/>
        <end position="63"/>
    </location>
</feature>
<feature type="region of interest" description="Disordered" evidence="1">
    <location>
        <begin position="1"/>
        <end position="34"/>
    </location>
</feature>
<accession>A0A5K0U9R4</accession>
<keyword evidence="3" id="KW-1185">Reference proteome</keyword>
<name>A0A5K0U9R4_9VIRU</name>
<feature type="compositionally biased region" description="Polar residues" evidence="1">
    <location>
        <begin position="64"/>
        <end position="78"/>
    </location>
</feature>
<feature type="compositionally biased region" description="Basic and acidic residues" evidence="1">
    <location>
        <begin position="24"/>
        <end position="34"/>
    </location>
</feature>
<proteinExistence type="predicted"/>
<organism evidence="2 3">
    <name type="scientific">Yasminevirus sp. GU-2018</name>
    <dbReference type="NCBI Taxonomy" id="2420051"/>
    <lineage>
        <taxon>Viruses</taxon>
        <taxon>Varidnaviria</taxon>
        <taxon>Bamfordvirae</taxon>
        <taxon>Nucleocytoviricota</taxon>
        <taxon>Megaviricetes</taxon>
        <taxon>Imitervirales</taxon>
        <taxon>Mimiviridae</taxon>
        <taxon>Klosneuvirinae</taxon>
        <taxon>Yasminevirus</taxon>
        <taxon>Yasminevirus saudimassiliense</taxon>
    </lineage>
</organism>
<sequence length="120" mass="13567">MVNKSKSANKKNVNKLMGNLSSDNKSESNDRQTDQYDYVLSTLGTLKFRDSIKREVDKSKSDSQSKTNKSSGAVPSRNTIRKSPILKTNTVLPDILTDFVRSYEDIKNRNNTDCEQNDTD</sequence>
<comment type="caution">
    <text evidence="2">The sequence shown here is derived from an EMBL/GenBank/DDBJ whole genome shotgun (WGS) entry which is preliminary data.</text>
</comment>
<evidence type="ECO:0000256" key="1">
    <source>
        <dbReference type="SAM" id="MobiDB-lite"/>
    </source>
</evidence>
<dbReference type="Proteomes" id="UP000594342">
    <property type="component" value="Unassembled WGS sequence"/>
</dbReference>
<gene>
    <name evidence="2" type="ORF">YASMINEVIRUS_1290</name>
</gene>
<protein>
    <submittedName>
        <fullName evidence="2">Uncharacterized protein</fullName>
    </submittedName>
</protein>